<dbReference type="GO" id="GO:0044715">
    <property type="term" value="F:8-oxo-dGDP phosphatase activity"/>
    <property type="evidence" value="ECO:0007669"/>
    <property type="project" value="TreeGrafter"/>
</dbReference>
<evidence type="ECO:0000256" key="6">
    <source>
        <dbReference type="ARBA" id="ARBA00022763"/>
    </source>
</evidence>
<dbReference type="Gene3D" id="3.90.79.10">
    <property type="entry name" value="Nucleoside Triphosphate Pyrophosphohydrolase"/>
    <property type="match status" value="1"/>
</dbReference>
<evidence type="ECO:0000256" key="10">
    <source>
        <dbReference type="ARBA" id="ARBA00035861"/>
    </source>
</evidence>
<dbReference type="InterPro" id="IPR015797">
    <property type="entry name" value="NUDIX_hydrolase-like_dom_sf"/>
</dbReference>
<organism evidence="14 15">
    <name type="scientific">Arthrobacter oryzae</name>
    <dbReference type="NCBI Taxonomy" id="409290"/>
    <lineage>
        <taxon>Bacteria</taxon>
        <taxon>Bacillati</taxon>
        <taxon>Actinomycetota</taxon>
        <taxon>Actinomycetes</taxon>
        <taxon>Micrococcales</taxon>
        <taxon>Micrococcaceae</taxon>
        <taxon>Arthrobacter</taxon>
    </lineage>
</organism>
<dbReference type="RefSeq" id="WP_120950188.1">
    <property type="nucleotide sequence ID" value="NZ_RBIR01000001.1"/>
</dbReference>
<keyword evidence="5" id="KW-0479">Metal-binding</keyword>
<name>A0A495FLJ1_9MICC</name>
<dbReference type="InterPro" id="IPR000086">
    <property type="entry name" value="NUDIX_hydrolase_dom"/>
</dbReference>
<dbReference type="PROSITE" id="PS51462">
    <property type="entry name" value="NUDIX"/>
    <property type="match status" value="1"/>
</dbReference>
<comment type="caution">
    <text evidence="14">The sequence shown here is derived from an EMBL/GenBank/DDBJ whole genome shotgun (WGS) entry which is preliminary data.</text>
</comment>
<dbReference type="InterPro" id="IPR020476">
    <property type="entry name" value="Nudix_hydrolase"/>
</dbReference>
<evidence type="ECO:0000256" key="8">
    <source>
        <dbReference type="ARBA" id="ARBA00022842"/>
    </source>
</evidence>
<dbReference type="Proteomes" id="UP000276055">
    <property type="component" value="Unassembled WGS sequence"/>
</dbReference>
<keyword evidence="4" id="KW-0235">DNA replication</keyword>
<evidence type="ECO:0000256" key="1">
    <source>
        <dbReference type="ARBA" id="ARBA00001946"/>
    </source>
</evidence>
<evidence type="ECO:0000256" key="2">
    <source>
        <dbReference type="ARBA" id="ARBA00005582"/>
    </source>
</evidence>
<dbReference type="GO" id="GO:0006281">
    <property type="term" value="P:DNA repair"/>
    <property type="evidence" value="ECO:0007669"/>
    <property type="project" value="UniProtKB-KW"/>
</dbReference>
<keyword evidence="6" id="KW-0227">DNA damage</keyword>
<dbReference type="InterPro" id="IPR047127">
    <property type="entry name" value="MutT-like"/>
</dbReference>
<dbReference type="GO" id="GO:0008413">
    <property type="term" value="F:8-oxo-7,8-dihydroguanosine triphosphate pyrophosphatase activity"/>
    <property type="evidence" value="ECO:0007669"/>
    <property type="project" value="TreeGrafter"/>
</dbReference>
<comment type="similarity">
    <text evidence="2 12">Belongs to the Nudix hydrolase family.</text>
</comment>
<evidence type="ECO:0000259" key="13">
    <source>
        <dbReference type="PROSITE" id="PS51462"/>
    </source>
</evidence>
<proteinExistence type="inferred from homology"/>
<dbReference type="AlphaFoldDB" id="A0A495FLJ1"/>
<keyword evidence="3" id="KW-0515">Mutator protein</keyword>
<sequence>MTHRIAVGVLVGPLGVLMCHRLPSARWYPDTWDFPGGHIEDGEGAGEALARELLEEIGVTVRAPASAPAFTVRDNVASPDGLHLSGWVLDTRSGVPANLATGEHSETRWLCPEDALGLNLAHRPYAEVLRHILRTDPRK</sequence>
<dbReference type="SUPFAM" id="SSF55811">
    <property type="entry name" value="Nudix"/>
    <property type="match status" value="1"/>
</dbReference>
<evidence type="ECO:0000256" key="3">
    <source>
        <dbReference type="ARBA" id="ARBA00022457"/>
    </source>
</evidence>
<comment type="cofactor">
    <cofactor evidence="1">
        <name>Mg(2+)</name>
        <dbReference type="ChEBI" id="CHEBI:18420"/>
    </cofactor>
</comment>
<dbReference type="CDD" id="cd02883">
    <property type="entry name" value="NUDIX_Hydrolase"/>
    <property type="match status" value="1"/>
</dbReference>
<dbReference type="GO" id="GO:0044716">
    <property type="term" value="F:8-oxo-GDP phosphatase activity"/>
    <property type="evidence" value="ECO:0007669"/>
    <property type="project" value="TreeGrafter"/>
</dbReference>
<dbReference type="PROSITE" id="PS00893">
    <property type="entry name" value="NUDIX_BOX"/>
    <property type="match status" value="1"/>
</dbReference>
<evidence type="ECO:0000313" key="15">
    <source>
        <dbReference type="Proteomes" id="UP000276055"/>
    </source>
</evidence>
<dbReference type="EMBL" id="RBIR01000001">
    <property type="protein sequence ID" value="RKR30085.1"/>
    <property type="molecule type" value="Genomic_DNA"/>
</dbReference>
<evidence type="ECO:0000313" key="14">
    <source>
        <dbReference type="EMBL" id="RKR30085.1"/>
    </source>
</evidence>
<evidence type="ECO:0000256" key="7">
    <source>
        <dbReference type="ARBA" id="ARBA00022801"/>
    </source>
</evidence>
<dbReference type="Pfam" id="PF00293">
    <property type="entry name" value="NUDIX"/>
    <property type="match status" value="1"/>
</dbReference>
<dbReference type="GO" id="GO:0046872">
    <property type="term" value="F:metal ion binding"/>
    <property type="evidence" value="ECO:0007669"/>
    <property type="project" value="UniProtKB-KW"/>
</dbReference>
<dbReference type="PANTHER" id="PTHR47707">
    <property type="entry name" value="8-OXO-DGTP DIPHOSPHATASE"/>
    <property type="match status" value="1"/>
</dbReference>
<keyword evidence="7 12" id="KW-0378">Hydrolase</keyword>
<comment type="catalytic activity">
    <reaction evidence="10">
        <text>8-oxo-dGTP + H2O = 8-oxo-dGMP + diphosphate + H(+)</text>
        <dbReference type="Rhea" id="RHEA:31575"/>
        <dbReference type="ChEBI" id="CHEBI:15377"/>
        <dbReference type="ChEBI" id="CHEBI:15378"/>
        <dbReference type="ChEBI" id="CHEBI:33019"/>
        <dbReference type="ChEBI" id="CHEBI:63224"/>
        <dbReference type="ChEBI" id="CHEBI:77896"/>
        <dbReference type="EC" id="3.6.1.55"/>
    </reaction>
</comment>
<gene>
    <name evidence="14" type="ORF">C8D78_0404</name>
</gene>
<evidence type="ECO:0000256" key="5">
    <source>
        <dbReference type="ARBA" id="ARBA00022723"/>
    </source>
</evidence>
<dbReference type="EC" id="3.6.1.55" evidence="11"/>
<keyword evidence="8" id="KW-0460">Magnesium</keyword>
<protein>
    <recommendedName>
        <fullName evidence="11">8-oxo-dGTP diphosphatase</fullName>
        <ecNumber evidence="11">3.6.1.55</ecNumber>
    </recommendedName>
</protein>
<dbReference type="PRINTS" id="PR00502">
    <property type="entry name" value="NUDIXFAMILY"/>
</dbReference>
<dbReference type="GO" id="GO:0006260">
    <property type="term" value="P:DNA replication"/>
    <property type="evidence" value="ECO:0007669"/>
    <property type="project" value="UniProtKB-KW"/>
</dbReference>
<evidence type="ECO:0000256" key="9">
    <source>
        <dbReference type="ARBA" id="ARBA00023204"/>
    </source>
</evidence>
<feature type="domain" description="Nudix hydrolase" evidence="13">
    <location>
        <begin position="1"/>
        <end position="133"/>
    </location>
</feature>
<reference evidence="14 15" key="1">
    <citation type="submission" date="2018-10" db="EMBL/GenBank/DDBJ databases">
        <title>Genomic Encyclopedia of Type Strains, Phase IV (KMG-IV): sequencing the most valuable type-strain genomes for metagenomic binning, comparative biology and taxonomic classification.</title>
        <authorList>
            <person name="Goeker M."/>
        </authorList>
    </citation>
    <scope>NUCLEOTIDE SEQUENCE [LARGE SCALE GENOMIC DNA]</scope>
    <source>
        <strain evidence="14 15">DSM 25586</strain>
    </source>
</reference>
<evidence type="ECO:0000256" key="12">
    <source>
        <dbReference type="RuleBase" id="RU003476"/>
    </source>
</evidence>
<keyword evidence="9" id="KW-0234">DNA repair</keyword>
<dbReference type="PANTHER" id="PTHR47707:SF1">
    <property type="entry name" value="NUDIX HYDROLASE FAMILY PROTEIN"/>
    <property type="match status" value="1"/>
</dbReference>
<evidence type="ECO:0000256" key="11">
    <source>
        <dbReference type="ARBA" id="ARBA00038905"/>
    </source>
</evidence>
<dbReference type="InterPro" id="IPR020084">
    <property type="entry name" value="NUDIX_hydrolase_CS"/>
</dbReference>
<accession>A0A495FLJ1</accession>
<evidence type="ECO:0000256" key="4">
    <source>
        <dbReference type="ARBA" id="ARBA00022705"/>
    </source>
</evidence>
<dbReference type="GO" id="GO:0035539">
    <property type="term" value="F:8-oxo-7,8-dihydrodeoxyguanosine triphosphate pyrophosphatase activity"/>
    <property type="evidence" value="ECO:0007669"/>
    <property type="project" value="UniProtKB-EC"/>
</dbReference>
<dbReference type="OrthoDB" id="9804442at2"/>